<evidence type="ECO:0000313" key="2">
    <source>
        <dbReference type="EMBL" id="MBM7799975.1"/>
    </source>
</evidence>
<sequence length="241" mass="24685">MKRRLIAAVVAVVLAAVGAVLVFGYVAAADQRAMAGMRTVNVLVVSKPIPEGTSGDQLTNLVTVKTLPASAVPAGIVTTLAEIKGRVANTELQPGEQLLASRFVDPASLAQAGTVEVPKGLQQVSVLLDSQRVLGGNLNAGDTVGVFLSLEGGGTHLQLHKVLVTRVQGGLTPAPSTDTKDAAATPAPLPQGSVMVTLAVSARDAEKIVFTAENGHIWLSHETKDAAESGTSVVTGKSVFQ</sequence>
<dbReference type="Pfam" id="PF08666">
    <property type="entry name" value="SAF"/>
    <property type="match status" value="1"/>
</dbReference>
<gene>
    <name evidence="2" type="ORF">JOE57_002896</name>
</gene>
<accession>A0ABS2RLT7</accession>
<reference evidence="2 3" key="1">
    <citation type="submission" date="2021-01" db="EMBL/GenBank/DDBJ databases">
        <title>Sequencing the genomes of 1000 actinobacteria strains.</title>
        <authorList>
            <person name="Klenk H.-P."/>
        </authorList>
    </citation>
    <scope>NUCLEOTIDE SEQUENCE [LARGE SCALE GENOMIC DNA]</scope>
    <source>
        <strain evidence="2 3">DSM 18662</strain>
    </source>
</reference>
<organism evidence="2 3">
    <name type="scientific">Microlunatus panaciterrae</name>
    <dbReference type="NCBI Taxonomy" id="400768"/>
    <lineage>
        <taxon>Bacteria</taxon>
        <taxon>Bacillati</taxon>
        <taxon>Actinomycetota</taxon>
        <taxon>Actinomycetes</taxon>
        <taxon>Propionibacteriales</taxon>
        <taxon>Propionibacteriaceae</taxon>
        <taxon>Microlunatus</taxon>
    </lineage>
</organism>
<feature type="domain" description="SAF" evidence="1">
    <location>
        <begin position="40"/>
        <end position="104"/>
    </location>
</feature>
<evidence type="ECO:0000313" key="3">
    <source>
        <dbReference type="Proteomes" id="UP000704762"/>
    </source>
</evidence>
<dbReference type="InterPro" id="IPR031571">
    <property type="entry name" value="RcpC_dom"/>
</dbReference>
<dbReference type="SMART" id="SM00858">
    <property type="entry name" value="SAF"/>
    <property type="match status" value="1"/>
</dbReference>
<dbReference type="CDD" id="cd11614">
    <property type="entry name" value="SAF_CpaB_FlgA_like"/>
    <property type="match status" value="1"/>
</dbReference>
<protein>
    <submittedName>
        <fullName evidence="2">Pilus assembly protein CpaB</fullName>
    </submittedName>
</protein>
<proteinExistence type="predicted"/>
<name>A0ABS2RLT7_9ACTN</name>
<comment type="caution">
    <text evidence="2">The sequence shown here is derived from an EMBL/GenBank/DDBJ whole genome shotgun (WGS) entry which is preliminary data.</text>
</comment>
<keyword evidence="3" id="KW-1185">Reference proteome</keyword>
<dbReference type="InterPro" id="IPR013974">
    <property type="entry name" value="SAF"/>
</dbReference>
<dbReference type="RefSeq" id="WP_204919063.1">
    <property type="nucleotide sequence ID" value="NZ_BAAAQP010000003.1"/>
</dbReference>
<dbReference type="EMBL" id="JAFBCF010000001">
    <property type="protein sequence ID" value="MBM7799975.1"/>
    <property type="molecule type" value="Genomic_DNA"/>
</dbReference>
<evidence type="ECO:0000259" key="1">
    <source>
        <dbReference type="SMART" id="SM00858"/>
    </source>
</evidence>
<dbReference type="Pfam" id="PF16976">
    <property type="entry name" value="RcpC"/>
    <property type="match status" value="1"/>
</dbReference>
<dbReference type="Proteomes" id="UP000704762">
    <property type="component" value="Unassembled WGS sequence"/>
</dbReference>